<evidence type="ECO:0000313" key="2">
    <source>
        <dbReference type="EMBL" id="KPG09001.1"/>
    </source>
</evidence>
<organism evidence="2 4">
    <name type="scientific">Mycobacteroides immunogenum</name>
    <dbReference type="NCBI Taxonomy" id="83262"/>
    <lineage>
        <taxon>Bacteria</taxon>
        <taxon>Bacillati</taxon>
        <taxon>Actinomycetota</taxon>
        <taxon>Actinomycetes</taxon>
        <taxon>Mycobacteriales</taxon>
        <taxon>Mycobacteriaceae</taxon>
        <taxon>Mycobacteroides</taxon>
    </lineage>
</organism>
<gene>
    <name evidence="2" type="ORF">AN908_16420</name>
    <name evidence="3" type="ORF">AN912_16565</name>
</gene>
<dbReference type="EMBL" id="LJFS01000020">
    <property type="protein sequence ID" value="KPG32584.1"/>
    <property type="molecule type" value="Genomic_DNA"/>
</dbReference>
<reference evidence="4 5" key="1">
    <citation type="submission" date="2015-09" db="EMBL/GenBank/DDBJ databases">
        <title>Genome Sequences of Mycobacterium immunogenum Isolates, Recuperated from a Chloraminated Drinking Water Distribution System Simulator Subjected to Episodes of Nitrification.</title>
        <authorList>
            <person name="Gomez-Alvarez V."/>
            <person name="Revetta R.P."/>
        </authorList>
    </citation>
    <scope>NUCLEOTIDE SEQUENCE [LARGE SCALE GENOMIC DNA]</scope>
    <source>
        <strain evidence="2 4">H008</strain>
        <strain evidence="3 5">H076</strain>
    </source>
</reference>
<dbReference type="GeneID" id="45764526"/>
<protein>
    <recommendedName>
        <fullName evidence="6">PPE family domain-containing protein</fullName>
    </recommendedName>
</protein>
<dbReference type="Proteomes" id="UP000037843">
    <property type="component" value="Unassembled WGS sequence"/>
</dbReference>
<evidence type="ECO:0008006" key="6">
    <source>
        <dbReference type="Google" id="ProtNLM"/>
    </source>
</evidence>
<dbReference type="Proteomes" id="UP000037962">
    <property type="component" value="Unassembled WGS sequence"/>
</dbReference>
<dbReference type="KEGG" id="miz:BAB75_11660"/>
<evidence type="ECO:0000313" key="3">
    <source>
        <dbReference type="EMBL" id="KPG32584.1"/>
    </source>
</evidence>
<evidence type="ECO:0000256" key="1">
    <source>
        <dbReference type="SAM" id="MobiDB-lite"/>
    </source>
</evidence>
<dbReference type="EMBL" id="LJFO01000009">
    <property type="protein sequence ID" value="KPG09001.1"/>
    <property type="molecule type" value="Genomic_DNA"/>
</dbReference>
<feature type="region of interest" description="Disordered" evidence="1">
    <location>
        <begin position="276"/>
        <end position="298"/>
    </location>
</feature>
<name>A0A7V8LNF8_9MYCO</name>
<dbReference type="OrthoDB" id="4761519at2"/>
<proteinExistence type="predicted"/>
<dbReference type="RefSeq" id="WP_043079122.1">
    <property type="nucleotide sequence ID" value="NZ_CP011530.1"/>
</dbReference>
<evidence type="ECO:0000313" key="5">
    <source>
        <dbReference type="Proteomes" id="UP000037962"/>
    </source>
</evidence>
<keyword evidence="5" id="KW-1185">Reference proteome</keyword>
<evidence type="ECO:0000313" key="4">
    <source>
        <dbReference type="Proteomes" id="UP000037843"/>
    </source>
</evidence>
<comment type="caution">
    <text evidence="2">The sequence shown here is derived from an EMBL/GenBank/DDBJ whole genome shotgun (WGS) entry which is preliminary data.</text>
</comment>
<accession>A0A7V8LNF8</accession>
<dbReference type="AlphaFoldDB" id="A0A7V8LNF8"/>
<sequence length="402" mass="42806">MTATVRPDEWHSDKWSHESIMDMQARLAPQDIKRLAGEWKDTLGTLDSLFATFLADVTVTIEDGWSGPGARAALGTMRAYVENSRAALDKAYTLSSGLDVLAQATGELQEQISPPPVPVLAHKLGDIPRWGTPFAEQLSLWQQAQAQVQTVYSTPAIQAGNAVAELTGPRERLRFGAGPEAIAAESEPERHPDEQAERAGEFLARWGLGEQEPNPQTAPQGAAAIPSSIPLTVTGIPGKPFPGMGSGMGSAPVAGYGDLGEDDVYADQNWMRDPLWREGPTHSAGYESAPPTPRGTLSPDRLPAFGPGQAGQAVTSVGGLGGGVGSRSLGALMPMMGAYPPQATQRRGDENEHFSPPYLVNADNTRELLGDLPKASAPVIGLWDSDCADEFDPPPRRGFRSR</sequence>